<protein>
    <recommendedName>
        <fullName evidence="1">AB hydrolase-1 domain-containing protein</fullName>
    </recommendedName>
</protein>
<feature type="domain" description="AB hydrolase-1" evidence="1">
    <location>
        <begin position="6"/>
        <end position="134"/>
    </location>
</feature>
<dbReference type="InterPro" id="IPR029058">
    <property type="entry name" value="AB_hydrolase_fold"/>
</dbReference>
<organism evidence="2 3">
    <name type="scientific">Aliidiomarina sedimenti</name>
    <dbReference type="NCBI Taxonomy" id="1933879"/>
    <lineage>
        <taxon>Bacteria</taxon>
        <taxon>Pseudomonadati</taxon>
        <taxon>Pseudomonadota</taxon>
        <taxon>Gammaproteobacteria</taxon>
        <taxon>Alteromonadales</taxon>
        <taxon>Idiomarinaceae</taxon>
        <taxon>Aliidiomarina</taxon>
    </lineage>
</organism>
<keyword evidence="3" id="KW-1185">Reference proteome</keyword>
<evidence type="ECO:0000259" key="1">
    <source>
        <dbReference type="Pfam" id="PF12697"/>
    </source>
</evidence>
<name>A0ABY0BYC1_9GAMM</name>
<dbReference type="PANTHER" id="PTHR37946:SF1">
    <property type="entry name" value="SLL1969 PROTEIN"/>
    <property type="match status" value="1"/>
</dbReference>
<proteinExistence type="predicted"/>
<dbReference type="PANTHER" id="PTHR37946">
    <property type="entry name" value="SLL1969 PROTEIN"/>
    <property type="match status" value="1"/>
</dbReference>
<dbReference type="InterPro" id="IPR000073">
    <property type="entry name" value="AB_hydrolase_1"/>
</dbReference>
<dbReference type="SUPFAM" id="SSF53474">
    <property type="entry name" value="alpha/beta-Hydrolases"/>
    <property type="match status" value="1"/>
</dbReference>
<comment type="caution">
    <text evidence="2">The sequence shown here is derived from an EMBL/GenBank/DDBJ whole genome shotgun (WGS) entry which is preliminary data.</text>
</comment>
<dbReference type="Pfam" id="PF12697">
    <property type="entry name" value="Abhydrolase_6"/>
    <property type="match status" value="1"/>
</dbReference>
<dbReference type="Gene3D" id="3.40.50.1820">
    <property type="entry name" value="alpha/beta hydrolase"/>
    <property type="match status" value="1"/>
</dbReference>
<reference evidence="2 3" key="1">
    <citation type="journal article" date="2018" name="Front. Microbiol.">
        <title>Genome-Based Analysis Reveals the Taxonomy and Diversity of the Family Idiomarinaceae.</title>
        <authorList>
            <person name="Liu Y."/>
            <person name="Lai Q."/>
            <person name="Shao Z."/>
        </authorList>
    </citation>
    <scope>NUCLEOTIDE SEQUENCE [LARGE SCALE GENOMIC DNA]</scope>
    <source>
        <strain evidence="2 3">GBSy1</strain>
    </source>
</reference>
<accession>A0ABY0BYC1</accession>
<dbReference type="RefSeq" id="WP_126789529.1">
    <property type="nucleotide sequence ID" value="NZ_PIPN01000004.1"/>
</dbReference>
<dbReference type="EMBL" id="PIPN01000004">
    <property type="protein sequence ID" value="RUO29265.1"/>
    <property type="molecule type" value="Genomic_DNA"/>
</dbReference>
<gene>
    <name evidence="2" type="ORF">CWE12_09785</name>
</gene>
<evidence type="ECO:0000313" key="3">
    <source>
        <dbReference type="Proteomes" id="UP000287410"/>
    </source>
</evidence>
<dbReference type="Proteomes" id="UP000287410">
    <property type="component" value="Unassembled WGS sequence"/>
</dbReference>
<evidence type="ECO:0000313" key="2">
    <source>
        <dbReference type="EMBL" id="RUO29265.1"/>
    </source>
</evidence>
<sequence>MQNTLVVLVHGFFKGPRDMAFLAKGLEQRGYSVLRVKLPTTFGSLDDCVGALHHQAGAQIRQAPSVSFVAHSMGGLIVRAYWQRYSVPHLQHSVLIATPHDGSRLAEIACKVPGYRQLFKAVNALVSNRPYPAKPTSLFKLGVIAGSRNQGLGRFWLSAQSDGRVEIASARANDIDGLITLPFGHKAIHQQPACLDAVLEFLEQGQFGGRLISKS</sequence>